<dbReference type="EMBL" id="MT524955">
    <property type="protein sequence ID" value="QNH68010.1"/>
    <property type="molecule type" value="mRNA"/>
</dbReference>
<feature type="domain" description="Sulfotransferase" evidence="3">
    <location>
        <begin position="65"/>
        <end position="308"/>
    </location>
</feature>
<comment type="similarity">
    <text evidence="1">Belongs to the sulfotransferase 1 family.</text>
</comment>
<name>A0A7H9SNR9_9BILA</name>
<evidence type="ECO:0000259" key="3">
    <source>
        <dbReference type="Pfam" id="PF00685"/>
    </source>
</evidence>
<evidence type="ECO:0000256" key="1">
    <source>
        <dbReference type="ARBA" id="ARBA00005771"/>
    </source>
</evidence>
<dbReference type="InterPro" id="IPR000863">
    <property type="entry name" value="Sulfotransferase_dom"/>
</dbReference>
<dbReference type="InterPro" id="IPR027417">
    <property type="entry name" value="P-loop_NTPase"/>
</dbReference>
<organism evidence="4">
    <name type="scientific">Brachionus koreanus</name>
    <dbReference type="NCBI Taxonomy" id="1199090"/>
    <lineage>
        <taxon>Eukaryota</taxon>
        <taxon>Metazoa</taxon>
        <taxon>Spiralia</taxon>
        <taxon>Gnathifera</taxon>
        <taxon>Rotifera</taxon>
        <taxon>Eurotatoria</taxon>
        <taxon>Monogononta</taxon>
        <taxon>Pseudotrocha</taxon>
        <taxon>Ploima</taxon>
        <taxon>Brachionidae</taxon>
        <taxon>Brachionus</taxon>
    </lineage>
</organism>
<evidence type="ECO:0000313" key="4">
    <source>
        <dbReference type="EMBL" id="QNH68010.1"/>
    </source>
</evidence>
<dbReference type="PANTHER" id="PTHR11783">
    <property type="entry name" value="SULFOTRANSFERASE SULT"/>
    <property type="match status" value="1"/>
</dbReference>
<dbReference type="Pfam" id="PF00685">
    <property type="entry name" value="Sulfotransfer_1"/>
    <property type="match status" value="1"/>
</dbReference>
<sequence length="321" mass="38348">METHVKFSNSFELVSDKSSEFYIEEEKFSEEYVEGSEFKFKKIENIFLPVIVRNLSSIKTLELRPDDIFVVGFPKSGTTWVEEIVWLLQNNLDFENSLRIKHFQRVYFIDMGLSKGKKRQLEEMTGTRVFKSHLPIKYLPDNVEKNSKIVYVVRNPKDMLVSYFHFSRALLFTNFSGSFELFVRHFLNNKLWYGSWWEHVKEYLNIQNVHIIQYEELLERPIETIKSLSGFLGKSYSIADIHKLINFTSIDNMKKYSSFDFEGIFKNHKDDYTKFNFFRKGQIGNWIEYFNEDQSKQVDEVIKEHLEGLIDFKFFSSNNKF</sequence>
<proteinExistence type="evidence at transcript level"/>
<dbReference type="AlphaFoldDB" id="A0A7H9SNR9"/>
<dbReference type="SUPFAM" id="SSF52540">
    <property type="entry name" value="P-loop containing nucleoside triphosphate hydrolases"/>
    <property type="match status" value="1"/>
</dbReference>
<dbReference type="Gene3D" id="3.40.50.300">
    <property type="entry name" value="P-loop containing nucleotide triphosphate hydrolases"/>
    <property type="match status" value="1"/>
</dbReference>
<accession>A0A7H9SNR9</accession>
<reference evidence="4" key="2">
    <citation type="submission" date="2020-05" db="EMBL/GenBank/DDBJ databases">
        <authorList>
            <person name="Kang H.-M."/>
            <person name="Kim M.-S."/>
            <person name="Lee J.-S."/>
        </authorList>
    </citation>
    <scope>NUCLEOTIDE SEQUENCE</scope>
</reference>
<dbReference type="GO" id="GO:0008146">
    <property type="term" value="F:sulfotransferase activity"/>
    <property type="evidence" value="ECO:0007669"/>
    <property type="project" value="InterPro"/>
</dbReference>
<reference evidence="4" key="1">
    <citation type="journal article" date="2020" name="Comp. Biochem. Physiol. Part D Genomics Proteomics">
        <title>The genome of the marine monogonont rotifer Brachionus rotundiformis and insight into species-specific detoxification components in Brachionus spp.</title>
        <authorList>
            <person name="Kang H.M."/>
            <person name="Kim M.S."/>
            <person name="Choi B.S."/>
            <person name="Kim D.H."/>
            <person name="Kim H.J."/>
            <person name="Hwang U.K."/>
            <person name="Hagiwara A."/>
            <person name="Lee J.S."/>
        </authorList>
    </citation>
    <scope>NUCLEOTIDE SEQUENCE</scope>
</reference>
<keyword evidence="2 4" id="KW-0808">Transferase</keyword>
<protein>
    <submittedName>
        <fullName evidence="4">Sulfotransferase-like protein 3</fullName>
    </submittedName>
</protein>
<evidence type="ECO:0000256" key="2">
    <source>
        <dbReference type="ARBA" id="ARBA00022679"/>
    </source>
</evidence>